<keyword evidence="7" id="KW-0378">Hydrolase</keyword>
<dbReference type="InterPro" id="IPR001264">
    <property type="entry name" value="Glyco_trans_51"/>
</dbReference>
<dbReference type="GO" id="GO:0009252">
    <property type="term" value="P:peptidoglycan biosynthetic process"/>
    <property type="evidence" value="ECO:0007669"/>
    <property type="project" value="UniProtKB-KW"/>
</dbReference>
<dbReference type="InterPro" id="IPR050396">
    <property type="entry name" value="Glycosyltr_51/Transpeptidase"/>
</dbReference>
<keyword evidence="18" id="KW-1185">Reference proteome</keyword>
<evidence type="ECO:0000313" key="18">
    <source>
        <dbReference type="Proteomes" id="UP001139336"/>
    </source>
</evidence>
<protein>
    <submittedName>
        <fullName evidence="17">Transglycosylase domain-containing protein</fullName>
    </submittedName>
</protein>
<accession>A0A9X1QQ32</accession>
<evidence type="ECO:0000256" key="13">
    <source>
        <dbReference type="ARBA" id="ARBA00049902"/>
    </source>
</evidence>
<organism evidence="17 18">
    <name type="scientific">Corynebacterium uropygiale</name>
    <dbReference type="NCBI Taxonomy" id="1775911"/>
    <lineage>
        <taxon>Bacteria</taxon>
        <taxon>Bacillati</taxon>
        <taxon>Actinomycetota</taxon>
        <taxon>Actinomycetes</taxon>
        <taxon>Mycobacteriales</taxon>
        <taxon>Corynebacteriaceae</taxon>
        <taxon>Corynebacterium</taxon>
    </lineage>
</organism>
<evidence type="ECO:0000256" key="6">
    <source>
        <dbReference type="ARBA" id="ARBA00022679"/>
    </source>
</evidence>
<reference evidence="17" key="1">
    <citation type="submission" date="2022-01" db="EMBL/GenBank/DDBJ databases">
        <title>Corynebacterium sp. nov isolated from isolated from the feces of the greater white-fronted geese (Anser albifrons) at Poyang Lake, PR China.</title>
        <authorList>
            <person name="Liu Q."/>
        </authorList>
    </citation>
    <scope>NUCLEOTIDE SEQUENCE</scope>
    <source>
        <strain evidence="17">JCM 32435</strain>
    </source>
</reference>
<sequence>MSVARSLSTLLLATLACALVITLALVPLAGASAVAITRTSSTMESNLADMTDGVTPGVTTMTDVEGNPIAWIYDQRRYPVAADQIPQHAKDAIVAIEDRRFYEHEGVDLQGTARAMVTNLVSGGIAQGASTLDQQYVKNYLLLVTAKDEDAQAAAIETSIPRKLREMRMASDLDKMLSKDEIVTRYLNLVPFGNGAYGIEAAARTYFNKPAAELSVPQSAMLAGMVQSSSAFDPFTNPDAVLERRNTVLDAMVDAGYLQSFEADRFKQEELGVVNEDSAPPNGCISAGDRGFFCDYALTYLEHKGLPKEQLLKGEYTIRTTLDPHMQDAAHEALTKNVNPTQPGVAEVTNIVEPGHDSRKIRAMASSRRYGLNQEASETVLPQASAMVGDGAGSVFKLFTAAAALEKGMGLNAVLDVPTRYEATGLGEGGAANCPPNTYCVENAGVYRSQMSLTDTLAQSPNTPFVKLIEQVGVSNVVDLAVKLGLRSYAEKGSWDENTSIADYMKEANLGSFTLGPTAVNPLELSNVAATLASDGHWCEPNPIESVTDSSGQEVALDRPQCEQAVSEDVAHALTAGMSKDYTSGTAKDAARSSGWSTPIASKTGTTETHQSAAFLGYNSGFAAATYIYNDGTNNAPLCTGPVQQCQNGTLYGGMEPARTWFQIAKSVPAATDGHLPKHNEDYDQGTAQTEVNAAVGSKEEDARRFLSDRGYKVSSRMVAGDGSPQGTVLRVVSADGSPMVKDSEVVMEISDGTRPRRPEPRRNTNDVQQQFDQLTEDLRRVFGL</sequence>
<dbReference type="SUPFAM" id="SSF53955">
    <property type="entry name" value="Lysozyme-like"/>
    <property type="match status" value="1"/>
</dbReference>
<keyword evidence="5" id="KW-0328">Glycosyltransferase</keyword>
<evidence type="ECO:0000256" key="4">
    <source>
        <dbReference type="ARBA" id="ARBA00022670"/>
    </source>
</evidence>
<evidence type="ECO:0000256" key="2">
    <source>
        <dbReference type="ARBA" id="ARBA00007739"/>
    </source>
</evidence>
<keyword evidence="3" id="KW-0121">Carboxypeptidase</keyword>
<feature type="domain" description="Glycosyl transferase family 51" evidence="16">
    <location>
        <begin position="66"/>
        <end position="252"/>
    </location>
</feature>
<dbReference type="InterPro" id="IPR036950">
    <property type="entry name" value="PBP_transglycosylase"/>
</dbReference>
<dbReference type="GO" id="GO:0030288">
    <property type="term" value="C:outer membrane-bounded periplasmic space"/>
    <property type="evidence" value="ECO:0007669"/>
    <property type="project" value="TreeGrafter"/>
</dbReference>
<dbReference type="PROSITE" id="PS51257">
    <property type="entry name" value="PROKAR_LIPOPROTEIN"/>
    <property type="match status" value="1"/>
</dbReference>
<keyword evidence="6" id="KW-0808">Transferase</keyword>
<dbReference type="InterPro" id="IPR001460">
    <property type="entry name" value="PCN-bd_Tpept"/>
</dbReference>
<keyword evidence="10" id="KW-0511">Multifunctional enzyme</keyword>
<feature type="domain" description="Penicillin-binding protein transpeptidase" evidence="15">
    <location>
        <begin position="359"/>
        <end position="611"/>
    </location>
</feature>
<dbReference type="InterPro" id="IPR023346">
    <property type="entry name" value="Lysozyme-like_dom_sf"/>
</dbReference>
<evidence type="ECO:0000256" key="9">
    <source>
        <dbReference type="ARBA" id="ARBA00022984"/>
    </source>
</evidence>
<dbReference type="GO" id="GO:0009002">
    <property type="term" value="F:serine-type D-Ala-D-Ala carboxypeptidase activity"/>
    <property type="evidence" value="ECO:0007669"/>
    <property type="project" value="UniProtKB-EC"/>
</dbReference>
<evidence type="ECO:0000256" key="11">
    <source>
        <dbReference type="ARBA" id="ARBA00023316"/>
    </source>
</evidence>
<dbReference type="Pfam" id="PF00912">
    <property type="entry name" value="Transgly"/>
    <property type="match status" value="1"/>
</dbReference>
<evidence type="ECO:0000256" key="8">
    <source>
        <dbReference type="ARBA" id="ARBA00022960"/>
    </source>
</evidence>
<dbReference type="AlphaFoldDB" id="A0A9X1QQ32"/>
<keyword evidence="9" id="KW-0573">Peptidoglycan synthesis</keyword>
<dbReference type="GO" id="GO:0008360">
    <property type="term" value="P:regulation of cell shape"/>
    <property type="evidence" value="ECO:0007669"/>
    <property type="project" value="UniProtKB-KW"/>
</dbReference>
<evidence type="ECO:0000313" key="17">
    <source>
        <dbReference type="EMBL" id="MCF4005738.1"/>
    </source>
</evidence>
<comment type="caution">
    <text evidence="17">The sequence shown here is derived from an EMBL/GenBank/DDBJ whole genome shotgun (WGS) entry which is preliminary data.</text>
</comment>
<keyword evidence="4" id="KW-0645">Protease</keyword>
<dbReference type="GO" id="GO:0071555">
    <property type="term" value="P:cell wall organization"/>
    <property type="evidence" value="ECO:0007669"/>
    <property type="project" value="UniProtKB-KW"/>
</dbReference>
<comment type="catalytic activity">
    <reaction evidence="12">
        <text>Preferential cleavage: (Ac)2-L-Lys-D-Ala-|-D-Ala. Also transpeptidation of peptidyl-alanyl moieties that are N-acyl substituents of D-alanine.</text>
        <dbReference type="EC" id="3.4.16.4"/>
    </reaction>
</comment>
<keyword evidence="8" id="KW-0133">Cell shape</keyword>
<dbReference type="Gene3D" id="1.10.3810.10">
    <property type="entry name" value="Biosynthetic peptidoglycan transglycosylase-like"/>
    <property type="match status" value="1"/>
</dbReference>
<evidence type="ECO:0000256" key="7">
    <source>
        <dbReference type="ARBA" id="ARBA00022801"/>
    </source>
</evidence>
<dbReference type="Proteomes" id="UP001139336">
    <property type="component" value="Unassembled WGS sequence"/>
</dbReference>
<comment type="similarity">
    <text evidence="1">In the C-terminal section; belongs to the transpeptidase family.</text>
</comment>
<dbReference type="GO" id="GO:0006508">
    <property type="term" value="P:proteolysis"/>
    <property type="evidence" value="ECO:0007669"/>
    <property type="project" value="UniProtKB-KW"/>
</dbReference>
<feature type="compositionally biased region" description="Basic and acidic residues" evidence="14">
    <location>
        <begin position="752"/>
        <end position="765"/>
    </location>
</feature>
<comment type="similarity">
    <text evidence="2">In the N-terminal section; belongs to the glycosyltransferase 51 family.</text>
</comment>
<evidence type="ECO:0000259" key="16">
    <source>
        <dbReference type="Pfam" id="PF00912"/>
    </source>
</evidence>
<keyword evidence="11" id="KW-0961">Cell wall biogenesis/degradation</keyword>
<evidence type="ECO:0000256" key="10">
    <source>
        <dbReference type="ARBA" id="ARBA00023268"/>
    </source>
</evidence>
<feature type="region of interest" description="Disordered" evidence="14">
    <location>
        <begin position="750"/>
        <end position="769"/>
    </location>
</feature>
<dbReference type="EMBL" id="JAKGSI010000001">
    <property type="protein sequence ID" value="MCF4005738.1"/>
    <property type="molecule type" value="Genomic_DNA"/>
</dbReference>
<dbReference type="RefSeq" id="WP_236117542.1">
    <property type="nucleotide sequence ID" value="NZ_JAKGSI010000001.1"/>
</dbReference>
<dbReference type="GO" id="GO:0008658">
    <property type="term" value="F:penicillin binding"/>
    <property type="evidence" value="ECO:0007669"/>
    <property type="project" value="InterPro"/>
</dbReference>
<comment type="catalytic activity">
    <reaction evidence="13">
        <text>[GlcNAc-(1-&gt;4)-Mur2Ac(oyl-L-Ala-gamma-D-Glu-L-Lys-D-Ala-D-Ala)](n)-di-trans,octa-cis-undecaprenyl diphosphate + beta-D-GlcNAc-(1-&gt;4)-Mur2Ac(oyl-L-Ala-gamma-D-Glu-L-Lys-D-Ala-D-Ala)-di-trans,octa-cis-undecaprenyl diphosphate = [GlcNAc-(1-&gt;4)-Mur2Ac(oyl-L-Ala-gamma-D-Glu-L-Lys-D-Ala-D-Ala)](n+1)-di-trans,octa-cis-undecaprenyl diphosphate + di-trans,octa-cis-undecaprenyl diphosphate + H(+)</text>
        <dbReference type="Rhea" id="RHEA:23708"/>
        <dbReference type="Rhea" id="RHEA-COMP:9602"/>
        <dbReference type="Rhea" id="RHEA-COMP:9603"/>
        <dbReference type="ChEBI" id="CHEBI:15378"/>
        <dbReference type="ChEBI" id="CHEBI:58405"/>
        <dbReference type="ChEBI" id="CHEBI:60033"/>
        <dbReference type="ChEBI" id="CHEBI:78435"/>
        <dbReference type="EC" id="2.4.99.28"/>
    </reaction>
</comment>
<dbReference type="GO" id="GO:0008955">
    <property type="term" value="F:peptidoglycan glycosyltransferase activity"/>
    <property type="evidence" value="ECO:0007669"/>
    <property type="project" value="UniProtKB-EC"/>
</dbReference>
<dbReference type="Pfam" id="PF00905">
    <property type="entry name" value="Transpeptidase"/>
    <property type="match status" value="1"/>
</dbReference>
<dbReference type="PANTHER" id="PTHR32282:SF33">
    <property type="entry name" value="PEPTIDOGLYCAN GLYCOSYLTRANSFERASE"/>
    <property type="match status" value="1"/>
</dbReference>
<evidence type="ECO:0000256" key="5">
    <source>
        <dbReference type="ARBA" id="ARBA00022676"/>
    </source>
</evidence>
<proteinExistence type="inferred from homology"/>
<dbReference type="FunFam" id="1.10.3810.10:FF:000001">
    <property type="entry name" value="Penicillin-binding protein 1A"/>
    <property type="match status" value="1"/>
</dbReference>
<dbReference type="Gene3D" id="3.40.710.10">
    <property type="entry name" value="DD-peptidase/beta-lactamase superfamily"/>
    <property type="match status" value="1"/>
</dbReference>
<evidence type="ECO:0000259" key="15">
    <source>
        <dbReference type="Pfam" id="PF00905"/>
    </source>
</evidence>
<evidence type="ECO:0000256" key="3">
    <source>
        <dbReference type="ARBA" id="ARBA00022645"/>
    </source>
</evidence>
<dbReference type="SUPFAM" id="SSF56601">
    <property type="entry name" value="beta-lactamase/transpeptidase-like"/>
    <property type="match status" value="1"/>
</dbReference>
<dbReference type="Gene3D" id="3.30.10.20">
    <property type="match status" value="1"/>
</dbReference>
<evidence type="ECO:0000256" key="14">
    <source>
        <dbReference type="SAM" id="MobiDB-lite"/>
    </source>
</evidence>
<name>A0A9X1QQ32_9CORY</name>
<gene>
    <name evidence="17" type="ORF">L1O03_00905</name>
</gene>
<dbReference type="InterPro" id="IPR012338">
    <property type="entry name" value="Beta-lactam/transpept-like"/>
</dbReference>
<dbReference type="PANTHER" id="PTHR32282">
    <property type="entry name" value="BINDING PROTEIN TRANSPEPTIDASE, PUTATIVE-RELATED"/>
    <property type="match status" value="1"/>
</dbReference>
<evidence type="ECO:0000256" key="12">
    <source>
        <dbReference type="ARBA" id="ARBA00034000"/>
    </source>
</evidence>
<evidence type="ECO:0000256" key="1">
    <source>
        <dbReference type="ARBA" id="ARBA00007090"/>
    </source>
</evidence>